<dbReference type="Proteomes" id="UP001276659">
    <property type="component" value="Unassembled WGS sequence"/>
</dbReference>
<organism evidence="1 2">
    <name type="scientific">Lepraria neglecta</name>
    <dbReference type="NCBI Taxonomy" id="209136"/>
    <lineage>
        <taxon>Eukaryota</taxon>
        <taxon>Fungi</taxon>
        <taxon>Dikarya</taxon>
        <taxon>Ascomycota</taxon>
        <taxon>Pezizomycotina</taxon>
        <taxon>Lecanoromycetes</taxon>
        <taxon>OSLEUM clade</taxon>
        <taxon>Lecanoromycetidae</taxon>
        <taxon>Lecanorales</taxon>
        <taxon>Lecanorineae</taxon>
        <taxon>Stereocaulaceae</taxon>
        <taxon>Lepraria</taxon>
    </lineage>
</organism>
<sequence length="166" mass="18593">MDLKAPAQQVFHQPTSIDGPPVTVARIPNECDNAIVETELNIAFKMANSAAANFRAENQYVRAFWPNTPASEWGNYTAPDWLEKAKKFFLCVFRALSDKDRGQWGDIDPIRVICVQEETYKGPHKGVDIVRAHTDPNTKTINLCEGWLQQANSVKIPCVNGKHLAN</sequence>
<proteinExistence type="predicted"/>
<keyword evidence="2" id="KW-1185">Reference proteome</keyword>
<accession>A0AAD9Z5C2</accession>
<comment type="caution">
    <text evidence="1">The sequence shown here is derived from an EMBL/GenBank/DDBJ whole genome shotgun (WGS) entry which is preliminary data.</text>
</comment>
<name>A0AAD9Z5C2_9LECA</name>
<reference evidence="1" key="1">
    <citation type="submission" date="2022-11" db="EMBL/GenBank/DDBJ databases">
        <title>Chromosomal genome sequence assembly and mating type (MAT) locus characterization of the leprose asexual lichenized fungus Lepraria neglecta (Nyl.) Erichsen.</title>
        <authorList>
            <person name="Allen J.L."/>
            <person name="Pfeffer B."/>
        </authorList>
    </citation>
    <scope>NUCLEOTIDE SEQUENCE</scope>
    <source>
        <strain evidence="1">Allen 5258</strain>
    </source>
</reference>
<evidence type="ECO:0000313" key="1">
    <source>
        <dbReference type="EMBL" id="KAK3171706.1"/>
    </source>
</evidence>
<evidence type="ECO:0000313" key="2">
    <source>
        <dbReference type="Proteomes" id="UP001276659"/>
    </source>
</evidence>
<dbReference type="AlphaFoldDB" id="A0AAD9Z5C2"/>
<protein>
    <submittedName>
        <fullName evidence="1">Uncharacterized protein</fullName>
    </submittedName>
</protein>
<dbReference type="EMBL" id="JASNWA010000008">
    <property type="protein sequence ID" value="KAK3171706.1"/>
    <property type="molecule type" value="Genomic_DNA"/>
</dbReference>
<gene>
    <name evidence="1" type="ORF">OEA41_003790</name>
</gene>